<sequence>MKFSTISGASTLFCILTPVTGLRGVHGMIPVPNPNREFRYNCPNGASYTEAELSQKVLFARQFMHPDKPDYQYPIVFDAFRYGITGELWYYPMIDGSGPYDYVVFNTENRVVGAISSTYDAEGREMAEPCDLTYLNR</sequence>
<feature type="chain" id="PRO_5040924678" evidence="1">
    <location>
        <begin position="28"/>
        <end position="137"/>
    </location>
</feature>
<accession>A0A9X9L7X0</accession>
<keyword evidence="1" id="KW-0732">Signal</keyword>
<protein>
    <submittedName>
        <fullName evidence="2">Bgt-51737</fullName>
    </submittedName>
</protein>
<feature type="signal peptide" evidence="1">
    <location>
        <begin position="1"/>
        <end position="27"/>
    </location>
</feature>
<name>A0A9X9L7X0_BLUGR</name>
<evidence type="ECO:0000256" key="1">
    <source>
        <dbReference type="SAM" id="SignalP"/>
    </source>
</evidence>
<reference evidence="2 3" key="1">
    <citation type="submission" date="2018-08" db="EMBL/GenBank/DDBJ databases">
        <authorList>
            <person name="Muller C M."/>
        </authorList>
    </citation>
    <scope>NUCLEOTIDE SEQUENCE [LARGE SCALE GENOMIC DNA]</scope>
</reference>
<organism evidence="2 3">
    <name type="scientific">Blumeria graminis f. sp. tritici</name>
    <dbReference type="NCBI Taxonomy" id="62690"/>
    <lineage>
        <taxon>Eukaryota</taxon>
        <taxon>Fungi</taxon>
        <taxon>Dikarya</taxon>
        <taxon>Ascomycota</taxon>
        <taxon>Pezizomycotina</taxon>
        <taxon>Leotiomycetes</taxon>
        <taxon>Erysiphales</taxon>
        <taxon>Erysiphaceae</taxon>
        <taxon>Blumeria</taxon>
    </lineage>
</organism>
<proteinExistence type="predicted"/>
<dbReference type="AlphaFoldDB" id="A0A9X9L7X0"/>
<evidence type="ECO:0000313" key="2">
    <source>
        <dbReference type="EMBL" id="VCU38989.1"/>
    </source>
</evidence>
<gene>
    <name evidence="2" type="ORF">BGT96224V316_LOCUS238</name>
</gene>
<dbReference type="EMBL" id="LR026984">
    <property type="protein sequence ID" value="VCU38989.1"/>
    <property type="molecule type" value="Genomic_DNA"/>
</dbReference>
<keyword evidence="3" id="KW-1185">Reference proteome</keyword>
<dbReference type="Proteomes" id="UP000324639">
    <property type="component" value="Chromosome Bgt_-01"/>
</dbReference>
<evidence type="ECO:0000313" key="3">
    <source>
        <dbReference type="Proteomes" id="UP000324639"/>
    </source>
</evidence>